<feature type="coiled-coil region" evidence="15">
    <location>
        <begin position="369"/>
        <end position="396"/>
    </location>
</feature>
<dbReference type="GO" id="GO:0003755">
    <property type="term" value="F:peptidyl-prolyl cis-trans isomerase activity"/>
    <property type="evidence" value="ECO:0007669"/>
    <property type="project" value="UniProtKB-UniRule"/>
</dbReference>
<dbReference type="InterPro" id="IPR001179">
    <property type="entry name" value="PPIase_FKBP_dom"/>
</dbReference>
<dbReference type="Pfam" id="PF05698">
    <property type="entry name" value="Trigger_C"/>
    <property type="match status" value="1"/>
</dbReference>
<keyword evidence="12" id="KW-0963">Cytoplasm</keyword>
<dbReference type="PROSITE" id="PS50059">
    <property type="entry name" value="FKBP_PPIASE"/>
    <property type="match status" value="1"/>
</dbReference>
<organism evidence="18 19">
    <name type="scientific">Alteribacillus iranensis</name>
    <dbReference type="NCBI Taxonomy" id="930128"/>
    <lineage>
        <taxon>Bacteria</taxon>
        <taxon>Bacillati</taxon>
        <taxon>Bacillota</taxon>
        <taxon>Bacilli</taxon>
        <taxon>Bacillales</taxon>
        <taxon>Bacillaceae</taxon>
        <taxon>Alteribacillus</taxon>
    </lineage>
</organism>
<keyword evidence="19" id="KW-1185">Reference proteome</keyword>
<evidence type="ECO:0000259" key="17">
    <source>
        <dbReference type="PROSITE" id="PS50059"/>
    </source>
</evidence>
<dbReference type="InterPro" id="IPR036611">
    <property type="entry name" value="Trigger_fac_ribosome-bd_sf"/>
</dbReference>
<evidence type="ECO:0000256" key="10">
    <source>
        <dbReference type="ARBA" id="ARBA00024849"/>
    </source>
</evidence>
<name>A0A1I2CNH2_9BACI</name>
<dbReference type="Gene3D" id="1.10.3120.10">
    <property type="entry name" value="Trigger factor, C-terminal domain"/>
    <property type="match status" value="1"/>
</dbReference>
<dbReference type="GO" id="GO:0044183">
    <property type="term" value="F:protein folding chaperone"/>
    <property type="evidence" value="ECO:0007669"/>
    <property type="project" value="TreeGrafter"/>
</dbReference>
<dbReference type="HAMAP" id="MF_00303">
    <property type="entry name" value="Trigger_factor_Tig"/>
    <property type="match status" value="1"/>
</dbReference>
<dbReference type="EC" id="5.2.1.8" evidence="3 12"/>
<keyword evidence="5 12" id="KW-0132">Cell division</keyword>
<dbReference type="GO" id="GO:0051301">
    <property type="term" value="P:cell division"/>
    <property type="evidence" value="ECO:0007669"/>
    <property type="project" value="UniProtKB-KW"/>
</dbReference>
<proteinExistence type="inferred from homology"/>
<dbReference type="Pfam" id="PF05697">
    <property type="entry name" value="Trigger_N"/>
    <property type="match status" value="1"/>
</dbReference>
<dbReference type="InterPro" id="IPR008880">
    <property type="entry name" value="Trigger_fac_C"/>
</dbReference>
<dbReference type="InterPro" id="IPR008881">
    <property type="entry name" value="Trigger_fac_ribosome-bd_bac"/>
</dbReference>
<protein>
    <recommendedName>
        <fullName evidence="4 12">Trigger factor</fullName>
        <shortName evidence="12">TF</shortName>
        <ecNumber evidence="3 12">5.2.1.8</ecNumber>
    </recommendedName>
    <alternativeName>
        <fullName evidence="11 12">PPIase</fullName>
    </alternativeName>
</protein>
<dbReference type="InterPro" id="IPR046357">
    <property type="entry name" value="PPIase_dom_sf"/>
</dbReference>
<dbReference type="SUPFAM" id="SSF109998">
    <property type="entry name" value="Triger factor/SurA peptide-binding domain-like"/>
    <property type="match status" value="1"/>
</dbReference>
<reference evidence="18 19" key="1">
    <citation type="submission" date="2016-10" db="EMBL/GenBank/DDBJ databases">
        <authorList>
            <person name="de Groot N.N."/>
        </authorList>
    </citation>
    <scope>NUCLEOTIDE SEQUENCE [LARGE SCALE GENOMIC DNA]</scope>
    <source>
        <strain evidence="18 19">DSM 23995</strain>
    </source>
</reference>
<dbReference type="Proteomes" id="UP000199516">
    <property type="component" value="Unassembled WGS sequence"/>
</dbReference>
<evidence type="ECO:0000256" key="2">
    <source>
        <dbReference type="ARBA" id="ARBA00005464"/>
    </source>
</evidence>
<dbReference type="OrthoDB" id="9767721at2"/>
<dbReference type="Gene3D" id="3.10.50.40">
    <property type="match status" value="1"/>
</dbReference>
<evidence type="ECO:0000256" key="4">
    <source>
        <dbReference type="ARBA" id="ARBA00016902"/>
    </source>
</evidence>
<dbReference type="SUPFAM" id="SSF102735">
    <property type="entry name" value="Trigger factor ribosome-binding domain"/>
    <property type="match status" value="1"/>
</dbReference>
<evidence type="ECO:0000256" key="3">
    <source>
        <dbReference type="ARBA" id="ARBA00013194"/>
    </source>
</evidence>
<dbReference type="Gene3D" id="3.30.70.1050">
    <property type="entry name" value="Trigger factor ribosome-binding domain"/>
    <property type="match status" value="1"/>
</dbReference>
<evidence type="ECO:0000256" key="11">
    <source>
        <dbReference type="ARBA" id="ARBA00029986"/>
    </source>
</evidence>
<dbReference type="AlphaFoldDB" id="A0A1I2CNH2"/>
<evidence type="ECO:0000256" key="12">
    <source>
        <dbReference type="HAMAP-Rule" id="MF_00303"/>
    </source>
</evidence>
<evidence type="ECO:0000256" key="6">
    <source>
        <dbReference type="ARBA" id="ARBA00023110"/>
    </source>
</evidence>
<keyword evidence="15" id="KW-0175">Coiled coil</keyword>
<keyword evidence="6 12" id="KW-0697">Rotamase</keyword>
<dbReference type="PIRSF" id="PIRSF003095">
    <property type="entry name" value="Trigger_factor"/>
    <property type="match status" value="1"/>
</dbReference>
<comment type="domain">
    <text evidence="12">Consists of 3 domains; the N-terminus binds the ribosome, the middle domain has PPIase activity, while the C-terminus has intrinsic chaperone activity on its own.</text>
</comment>
<dbReference type="SUPFAM" id="SSF54534">
    <property type="entry name" value="FKBP-like"/>
    <property type="match status" value="1"/>
</dbReference>
<dbReference type="GO" id="GO:0015031">
    <property type="term" value="P:protein transport"/>
    <property type="evidence" value="ECO:0007669"/>
    <property type="project" value="UniProtKB-UniRule"/>
</dbReference>
<dbReference type="InterPro" id="IPR005215">
    <property type="entry name" value="Trig_fac"/>
</dbReference>
<comment type="subcellular location">
    <subcellularLocation>
        <location evidence="12">Cytoplasm</location>
    </subcellularLocation>
    <text evidence="12">About half TF is bound to the ribosome near the polypeptide exit tunnel while the other half is free in the cytoplasm.</text>
</comment>
<keyword evidence="8 12" id="KW-0413">Isomerase</keyword>
<dbReference type="STRING" id="930128.SAMN05192532_10397"/>
<dbReference type="InterPro" id="IPR037041">
    <property type="entry name" value="Trigger_fac_C_sf"/>
</dbReference>
<gene>
    <name evidence="12" type="primary">tig</name>
    <name evidence="18" type="ORF">SAMN05192532_10397</name>
</gene>
<evidence type="ECO:0000256" key="15">
    <source>
        <dbReference type="SAM" id="Coils"/>
    </source>
</evidence>
<dbReference type="EMBL" id="FONT01000003">
    <property type="protein sequence ID" value="SFE69672.1"/>
    <property type="molecule type" value="Genomic_DNA"/>
</dbReference>
<dbReference type="InterPro" id="IPR027304">
    <property type="entry name" value="Trigger_fact/SurA_dom_sf"/>
</dbReference>
<evidence type="ECO:0000256" key="14">
    <source>
        <dbReference type="RuleBase" id="RU003914"/>
    </source>
</evidence>
<dbReference type="FunFam" id="3.10.50.40:FF:000001">
    <property type="entry name" value="Trigger factor"/>
    <property type="match status" value="1"/>
</dbReference>
<evidence type="ECO:0000313" key="18">
    <source>
        <dbReference type="EMBL" id="SFE69672.1"/>
    </source>
</evidence>
<comment type="function">
    <text evidence="10 12">Involved in protein export. Acts as a chaperone by maintaining the newly synthesized protein in an open conformation. Functions as a peptidyl-prolyl cis-trans isomerase.</text>
</comment>
<sequence length="443" mass="50081">MSANWEKLEGNEGVLTVEVDSGKFDDALDQAFQKVRKQVNVPGFRKGKVPRKIFEQRFGVESLYQDAVDIVLPEAYAGAVDETGIEPVGRPEIDIEEIEKGKNLVFKATVTVKPEVELGEYKGLEVEEFDTSVTDEEVEEQLKSLQERHAELVVVEEGEAQEGDTVVMDFEGFVDGEAFEGGKAENYTIEIGSGQFIPGFEEQLVGAKSGEEKEVNVTFPEEYHSEELAGKEATFKVKVHDVKRKELPELDDEFAKDVDEEVETLEELKKAQEEKLKQDKEHAKEHHERDTVVEKAAENATIDIPDVMIENESDRMMQEFDQRLQAQGMSLDMYYQMAGTDEAGMKEQFKPEAEKRVKMNLTLEAIADAEEVEATDEDAENELDKMAEAYQRDKEEIRSLLAMQGGTEAIKGDLRIQKAIDFLVEESKTVEKQEESNEEAEEE</sequence>
<dbReference type="GO" id="GO:0051083">
    <property type="term" value="P:'de novo' cotranslational protein folding"/>
    <property type="evidence" value="ECO:0007669"/>
    <property type="project" value="TreeGrafter"/>
</dbReference>
<dbReference type="PANTHER" id="PTHR30560:SF3">
    <property type="entry name" value="TRIGGER FACTOR-LIKE PROTEIN TIG, CHLOROPLASTIC"/>
    <property type="match status" value="1"/>
</dbReference>
<dbReference type="GO" id="GO:0043022">
    <property type="term" value="F:ribosome binding"/>
    <property type="evidence" value="ECO:0007669"/>
    <property type="project" value="TreeGrafter"/>
</dbReference>
<evidence type="ECO:0000256" key="5">
    <source>
        <dbReference type="ARBA" id="ARBA00022618"/>
    </source>
</evidence>
<dbReference type="GO" id="GO:0043335">
    <property type="term" value="P:protein unfolding"/>
    <property type="evidence" value="ECO:0007669"/>
    <property type="project" value="TreeGrafter"/>
</dbReference>
<evidence type="ECO:0000256" key="13">
    <source>
        <dbReference type="PROSITE-ProRule" id="PRU00277"/>
    </source>
</evidence>
<comment type="catalytic activity">
    <reaction evidence="1 12 13">
        <text>[protein]-peptidylproline (omega=180) = [protein]-peptidylproline (omega=0)</text>
        <dbReference type="Rhea" id="RHEA:16237"/>
        <dbReference type="Rhea" id="RHEA-COMP:10747"/>
        <dbReference type="Rhea" id="RHEA-COMP:10748"/>
        <dbReference type="ChEBI" id="CHEBI:83833"/>
        <dbReference type="ChEBI" id="CHEBI:83834"/>
        <dbReference type="EC" id="5.2.1.8"/>
    </reaction>
</comment>
<dbReference type="RefSeq" id="WP_091660119.1">
    <property type="nucleotide sequence ID" value="NZ_FONT01000003.1"/>
</dbReference>
<keyword evidence="9 12" id="KW-0131">Cell cycle</keyword>
<evidence type="ECO:0000256" key="9">
    <source>
        <dbReference type="ARBA" id="ARBA00023306"/>
    </source>
</evidence>
<evidence type="ECO:0000256" key="7">
    <source>
        <dbReference type="ARBA" id="ARBA00023186"/>
    </source>
</evidence>
<evidence type="ECO:0000313" key="19">
    <source>
        <dbReference type="Proteomes" id="UP000199516"/>
    </source>
</evidence>
<feature type="region of interest" description="Disordered" evidence="16">
    <location>
        <begin position="273"/>
        <end position="292"/>
    </location>
</feature>
<feature type="domain" description="PPIase FKBP-type" evidence="17">
    <location>
        <begin position="163"/>
        <end position="245"/>
    </location>
</feature>
<dbReference type="PANTHER" id="PTHR30560">
    <property type="entry name" value="TRIGGER FACTOR CHAPERONE AND PEPTIDYL-PROLYL CIS/TRANS ISOMERASE"/>
    <property type="match status" value="1"/>
</dbReference>
<evidence type="ECO:0000256" key="1">
    <source>
        <dbReference type="ARBA" id="ARBA00000971"/>
    </source>
</evidence>
<dbReference type="Pfam" id="PF00254">
    <property type="entry name" value="FKBP_C"/>
    <property type="match status" value="1"/>
</dbReference>
<dbReference type="NCBIfam" id="TIGR00115">
    <property type="entry name" value="tig"/>
    <property type="match status" value="1"/>
</dbReference>
<evidence type="ECO:0000256" key="8">
    <source>
        <dbReference type="ARBA" id="ARBA00023235"/>
    </source>
</evidence>
<keyword evidence="7 12" id="KW-0143">Chaperone</keyword>
<comment type="similarity">
    <text evidence="2 12 14">Belongs to the FKBP-type PPIase family. Tig subfamily.</text>
</comment>
<evidence type="ECO:0000256" key="16">
    <source>
        <dbReference type="SAM" id="MobiDB-lite"/>
    </source>
</evidence>
<accession>A0A1I2CNH2</accession>
<dbReference type="GO" id="GO:0005737">
    <property type="term" value="C:cytoplasm"/>
    <property type="evidence" value="ECO:0007669"/>
    <property type="project" value="UniProtKB-SubCell"/>
</dbReference>